<evidence type="ECO:0000259" key="21">
    <source>
        <dbReference type="PROSITE" id="PS50855"/>
    </source>
</evidence>
<dbReference type="AlphaFoldDB" id="X5DFJ0"/>
<evidence type="ECO:0000256" key="20">
    <source>
        <dbReference type="SAM" id="Phobius"/>
    </source>
</evidence>
<protein>
    <recommendedName>
        <fullName evidence="4">cytochrome-c oxidase</fullName>
        <ecNumber evidence="4">7.1.1.9</ecNumber>
    </recommendedName>
</protein>
<feature type="transmembrane region" description="Helical" evidence="20">
    <location>
        <begin position="273"/>
        <end position="293"/>
    </location>
</feature>
<dbReference type="GO" id="GO:0009060">
    <property type="term" value="P:aerobic respiration"/>
    <property type="evidence" value="ECO:0007669"/>
    <property type="project" value="InterPro"/>
</dbReference>
<keyword evidence="25" id="KW-1185">Reference proteome</keyword>
<evidence type="ECO:0000256" key="4">
    <source>
        <dbReference type="ARBA" id="ARBA00012949"/>
    </source>
</evidence>
<reference evidence="23 25" key="1">
    <citation type="submission" date="2014-03" db="EMBL/GenBank/DDBJ databases">
        <title>Complete genome sequence of a deeply braunched marine Bacteroidia bacterium Draconibacterium orientale type strain FH5T.</title>
        <authorList>
            <person name="Li X."/>
            <person name="Wang X."/>
            <person name="Xie Z."/>
            <person name="Du Z."/>
            <person name="Chen G."/>
        </authorList>
    </citation>
    <scope>NUCLEOTIDE SEQUENCE [LARGE SCALE GENOMIC DNA]</scope>
    <source>
        <strain evidence="23 25">FH5</strain>
    </source>
</reference>
<gene>
    <name evidence="23" type="ORF">FH5T_09760</name>
    <name evidence="24" type="ORF">SAMN05444285_10754</name>
</gene>
<dbReference type="NCBIfam" id="TIGR00781">
    <property type="entry name" value="ccoO"/>
    <property type="match status" value="1"/>
</dbReference>
<dbReference type="InterPro" id="IPR036909">
    <property type="entry name" value="Cyt_c-like_dom_sf"/>
</dbReference>
<dbReference type="EC" id="7.1.1.9" evidence="4"/>
<dbReference type="SUPFAM" id="SSF81442">
    <property type="entry name" value="Cytochrome c oxidase subunit I-like"/>
    <property type="match status" value="1"/>
</dbReference>
<feature type="transmembrane region" description="Helical" evidence="20">
    <location>
        <begin position="383"/>
        <end position="401"/>
    </location>
</feature>
<evidence type="ECO:0000256" key="14">
    <source>
        <dbReference type="ARBA" id="ARBA00023004"/>
    </source>
</evidence>
<keyword evidence="9 19" id="KW-0812">Transmembrane</keyword>
<evidence type="ECO:0000256" key="9">
    <source>
        <dbReference type="ARBA" id="ARBA00022692"/>
    </source>
</evidence>
<evidence type="ECO:0000256" key="16">
    <source>
        <dbReference type="ARBA" id="ARBA00023136"/>
    </source>
</evidence>
<dbReference type="Gene3D" id="1.10.760.10">
    <property type="entry name" value="Cytochrome c-like domain"/>
    <property type="match status" value="2"/>
</dbReference>
<accession>X5DFJ0</accession>
<feature type="binding site" evidence="18">
    <location>
        <position position="256"/>
    </location>
    <ligand>
        <name>Cu cation</name>
        <dbReference type="ChEBI" id="CHEBI:23378"/>
        <label>B</label>
    </ligand>
</feature>
<dbReference type="GO" id="GO:0015990">
    <property type="term" value="P:electron transport coupled proton transport"/>
    <property type="evidence" value="ECO:0007669"/>
    <property type="project" value="TreeGrafter"/>
</dbReference>
<evidence type="ECO:0000313" key="24">
    <source>
        <dbReference type="EMBL" id="SET16910.1"/>
    </source>
</evidence>
<keyword evidence="14 18" id="KW-0408">Iron</keyword>
<keyword evidence="13 20" id="KW-1133">Transmembrane helix</keyword>
<evidence type="ECO:0000256" key="19">
    <source>
        <dbReference type="RuleBase" id="RU000370"/>
    </source>
</evidence>
<evidence type="ECO:0000256" key="17">
    <source>
        <dbReference type="ARBA" id="ARBA00047816"/>
    </source>
</evidence>
<feature type="binding site" evidence="18">
    <location>
        <position position="257"/>
    </location>
    <ligand>
        <name>Cu cation</name>
        <dbReference type="ChEBI" id="CHEBI:23378"/>
        <label>B</label>
    </ligand>
</feature>
<keyword evidence="12 19" id="KW-0249">Electron transport</keyword>
<feature type="transmembrane region" description="Helical" evidence="20">
    <location>
        <begin position="341"/>
        <end position="363"/>
    </location>
</feature>
<dbReference type="PANTHER" id="PTHR10422">
    <property type="entry name" value="CYTOCHROME C OXIDASE SUBUNIT 1"/>
    <property type="match status" value="1"/>
</dbReference>
<evidence type="ECO:0000256" key="1">
    <source>
        <dbReference type="ARBA" id="ARBA00001970"/>
    </source>
</evidence>
<feature type="transmembrane region" description="Helical" evidence="20">
    <location>
        <begin position="498"/>
        <end position="519"/>
    </location>
</feature>
<evidence type="ECO:0000256" key="15">
    <source>
        <dbReference type="ARBA" id="ARBA00023008"/>
    </source>
</evidence>
<dbReference type="GO" id="GO:0020037">
    <property type="term" value="F:heme binding"/>
    <property type="evidence" value="ECO:0007669"/>
    <property type="project" value="InterPro"/>
</dbReference>
<dbReference type="HOGENOM" id="CLU_017702_1_1_10"/>
<dbReference type="eggNOG" id="COG2010">
    <property type="taxonomic scope" value="Bacteria"/>
</dbReference>
<dbReference type="NCBIfam" id="NF011053">
    <property type="entry name" value="PRK14485.1"/>
    <property type="match status" value="1"/>
</dbReference>
<dbReference type="GO" id="GO:0046872">
    <property type="term" value="F:metal ion binding"/>
    <property type="evidence" value="ECO:0007669"/>
    <property type="project" value="UniProtKB-KW"/>
</dbReference>
<dbReference type="Gene3D" id="6.10.250.2250">
    <property type="match status" value="1"/>
</dbReference>
<feature type="domain" description="Cytochrome oxidase subunit I profile" evidence="21">
    <location>
        <begin position="11"/>
        <end position="458"/>
    </location>
</feature>
<dbReference type="InterPro" id="IPR003468">
    <property type="entry name" value="Cyt_c_oxidase_monohaem-su/FixO"/>
</dbReference>
<dbReference type="GO" id="GO:0004129">
    <property type="term" value="F:cytochrome-c oxidase activity"/>
    <property type="evidence" value="ECO:0007669"/>
    <property type="project" value="UniProtKB-EC"/>
</dbReference>
<evidence type="ECO:0000256" key="12">
    <source>
        <dbReference type="ARBA" id="ARBA00022982"/>
    </source>
</evidence>
<dbReference type="Pfam" id="PF02433">
    <property type="entry name" value="FixO"/>
    <property type="match status" value="1"/>
</dbReference>
<dbReference type="PROSITE" id="PS00077">
    <property type="entry name" value="COX1_CUB"/>
    <property type="match status" value="1"/>
</dbReference>
<evidence type="ECO:0000256" key="7">
    <source>
        <dbReference type="ARBA" id="ARBA00022617"/>
    </source>
</evidence>
<dbReference type="RefSeq" id="WP_074780334.1">
    <property type="nucleotide sequence ID" value="NZ_FOHT01000007.1"/>
</dbReference>
<feature type="transmembrane region" description="Helical" evidence="20">
    <location>
        <begin position="236"/>
        <end position="253"/>
    </location>
</feature>
<keyword evidence="6" id="KW-1003">Cell membrane</keyword>
<feature type="binding site" evidence="18">
    <location>
        <position position="206"/>
    </location>
    <ligand>
        <name>Cu cation</name>
        <dbReference type="ChEBI" id="CHEBI:23378"/>
        <label>B</label>
    </ligand>
</feature>
<keyword evidence="7 18" id="KW-0349">Heme</keyword>
<keyword evidence="11" id="KW-1278">Translocase</keyword>
<evidence type="ECO:0000256" key="2">
    <source>
        <dbReference type="ARBA" id="ARBA00004651"/>
    </source>
</evidence>
<reference evidence="24 26" key="2">
    <citation type="submission" date="2016-10" db="EMBL/GenBank/DDBJ databases">
        <authorList>
            <person name="de Groot N.N."/>
        </authorList>
    </citation>
    <scope>NUCLEOTIDE SEQUENCE [LARGE SCALE GENOMIC DNA]</scope>
    <source>
        <strain evidence="24 26">DSM 25947</strain>
    </source>
</reference>
<dbReference type="KEGG" id="dori:FH5T_09760"/>
<comment type="cofactor">
    <cofactor evidence="18">
        <name>Cu(2+)</name>
        <dbReference type="ChEBI" id="CHEBI:29036"/>
    </cofactor>
    <text evidence="18">Binds 1 copper ion per subunit, denoted as copper B.</text>
</comment>
<dbReference type="GO" id="GO:0022904">
    <property type="term" value="P:respiratory electron transport chain"/>
    <property type="evidence" value="ECO:0007669"/>
    <property type="project" value="TreeGrafter"/>
</dbReference>
<dbReference type="OrthoDB" id="9806838at2"/>
<evidence type="ECO:0000259" key="22">
    <source>
        <dbReference type="PROSITE" id="PS51007"/>
    </source>
</evidence>
<dbReference type="NCBIfam" id="NF011055">
    <property type="entry name" value="PRK14487.1"/>
    <property type="match status" value="1"/>
</dbReference>
<dbReference type="SUPFAM" id="SSF46626">
    <property type="entry name" value="Cytochrome c"/>
    <property type="match status" value="2"/>
</dbReference>
<feature type="transmembrane region" description="Helical" evidence="20">
    <location>
        <begin position="305"/>
        <end position="321"/>
    </location>
</feature>
<dbReference type="PROSITE" id="PS50855">
    <property type="entry name" value="COX1"/>
    <property type="match status" value="1"/>
</dbReference>
<keyword evidence="5 19" id="KW-0813">Transport</keyword>
<comment type="pathway">
    <text evidence="3">Energy metabolism; oxidative phosphorylation.</text>
</comment>
<feature type="domain" description="Cytochrome c" evidence="22">
    <location>
        <begin position="738"/>
        <end position="818"/>
    </location>
</feature>
<dbReference type="GO" id="GO:0005886">
    <property type="term" value="C:plasma membrane"/>
    <property type="evidence" value="ECO:0007669"/>
    <property type="project" value="UniProtKB-SubCell"/>
</dbReference>
<comment type="cofactor">
    <cofactor evidence="18">
        <name>heme</name>
        <dbReference type="ChEBI" id="CHEBI:30413"/>
    </cofactor>
    <text evidence="18">Binds 2 heme groups per subunit, denoted as high- and low-spin.</text>
</comment>
<keyword evidence="8 19" id="KW-0679">Respiratory chain</keyword>
<evidence type="ECO:0000313" key="23">
    <source>
        <dbReference type="EMBL" id="AHW59789.1"/>
    </source>
</evidence>
<comment type="cofactor">
    <cofactor evidence="1">
        <name>heme b</name>
        <dbReference type="ChEBI" id="CHEBI:60344"/>
    </cofactor>
</comment>
<dbReference type="NCBIfam" id="TIGR00780">
    <property type="entry name" value="ccoN"/>
    <property type="match status" value="1"/>
</dbReference>
<dbReference type="InterPro" id="IPR023616">
    <property type="entry name" value="Cyt_c_oxase-like_su1_dom"/>
</dbReference>
<evidence type="ECO:0000256" key="18">
    <source>
        <dbReference type="PIRSR" id="PIRSR604677-50"/>
    </source>
</evidence>
<feature type="binding site" description="axial binding residue" evidence="18">
    <location>
        <position position="59"/>
    </location>
    <ligand>
        <name>heme b</name>
        <dbReference type="ChEBI" id="CHEBI:60344"/>
        <label>1; low-spin</label>
    </ligand>
    <ligandPart>
        <name>Fe</name>
        <dbReference type="ChEBI" id="CHEBI:18248"/>
    </ligandPart>
</feature>
<dbReference type="Gene3D" id="1.20.210.10">
    <property type="entry name" value="Cytochrome c oxidase-like, subunit I domain"/>
    <property type="match status" value="1"/>
</dbReference>
<organism evidence="24 26">
    <name type="scientific">Draconibacterium orientale</name>
    <dbReference type="NCBI Taxonomy" id="1168034"/>
    <lineage>
        <taxon>Bacteria</taxon>
        <taxon>Pseudomonadati</taxon>
        <taxon>Bacteroidota</taxon>
        <taxon>Bacteroidia</taxon>
        <taxon>Marinilabiliales</taxon>
        <taxon>Prolixibacteraceae</taxon>
        <taxon>Draconibacterium</taxon>
    </lineage>
</organism>
<feature type="transmembrane region" description="Helical" evidence="20">
    <location>
        <begin position="129"/>
        <end position="149"/>
    </location>
</feature>
<dbReference type="eggNOG" id="COG2993">
    <property type="taxonomic scope" value="Bacteria"/>
</dbReference>
<feature type="transmembrane region" description="Helical" evidence="20">
    <location>
        <begin position="98"/>
        <end position="117"/>
    </location>
</feature>
<feature type="binding site" description="axial binding residue" evidence="18">
    <location>
        <position position="344"/>
    </location>
    <ligand>
        <name>heme b</name>
        <dbReference type="ChEBI" id="CHEBI:60344"/>
        <label>2; high-spin</label>
    </ligand>
    <ligandPart>
        <name>Fe</name>
        <dbReference type="ChEBI" id="CHEBI:18248"/>
    </ligandPart>
</feature>
<proteinExistence type="inferred from homology"/>
<comment type="subcellular location">
    <subcellularLocation>
        <location evidence="2">Cell membrane</location>
        <topology evidence="2">Multi-pass membrane protein</topology>
    </subcellularLocation>
</comment>
<keyword evidence="10 18" id="KW-0479">Metal-binding</keyword>
<dbReference type="Pfam" id="PF00115">
    <property type="entry name" value="COX1"/>
    <property type="match status" value="1"/>
</dbReference>
<evidence type="ECO:0000256" key="8">
    <source>
        <dbReference type="ARBA" id="ARBA00022660"/>
    </source>
</evidence>
<evidence type="ECO:0000256" key="13">
    <source>
        <dbReference type="ARBA" id="ARBA00022989"/>
    </source>
</evidence>
<dbReference type="EMBL" id="FOHT01000007">
    <property type="protein sequence ID" value="SET16910.1"/>
    <property type="molecule type" value="Genomic_DNA"/>
</dbReference>
<comment type="similarity">
    <text evidence="19">Belongs to the heme-copper respiratory oxidase family.</text>
</comment>
<feature type="binding site" description="axial binding residue" evidence="18">
    <location>
        <position position="346"/>
    </location>
    <ligand>
        <name>heme b</name>
        <dbReference type="ChEBI" id="CHEBI:60344"/>
        <label>1; low-spin</label>
    </ligand>
    <ligandPart>
        <name>Fe</name>
        <dbReference type="ChEBI" id="CHEBI:18248"/>
    </ligandPart>
</feature>
<evidence type="ECO:0000256" key="6">
    <source>
        <dbReference type="ARBA" id="ARBA00022475"/>
    </source>
</evidence>
<dbReference type="InterPro" id="IPR023615">
    <property type="entry name" value="Cyt_c_Oxase_su1_BS"/>
</dbReference>
<evidence type="ECO:0000256" key="11">
    <source>
        <dbReference type="ARBA" id="ARBA00022967"/>
    </source>
</evidence>
<dbReference type="InterPro" id="IPR036927">
    <property type="entry name" value="Cyt_c_oxase-like_su1_sf"/>
</dbReference>
<dbReference type="eggNOG" id="COG3278">
    <property type="taxonomic scope" value="Bacteria"/>
</dbReference>
<evidence type="ECO:0000256" key="5">
    <source>
        <dbReference type="ARBA" id="ARBA00022448"/>
    </source>
</evidence>
<feature type="transmembrane region" description="Helical" evidence="20">
    <location>
        <begin position="156"/>
        <end position="176"/>
    </location>
</feature>
<evidence type="ECO:0000256" key="3">
    <source>
        <dbReference type="ARBA" id="ARBA00004673"/>
    </source>
</evidence>
<keyword evidence="15" id="KW-0186">Copper</keyword>
<feature type="domain" description="Cytochrome c" evidence="22">
    <location>
        <begin position="535"/>
        <end position="703"/>
    </location>
</feature>
<feature type="transmembrane region" description="Helical" evidence="20">
    <location>
        <begin position="202"/>
        <end position="224"/>
    </location>
</feature>
<name>X5DFJ0_9BACT</name>
<sequence>MENQKFNYDNKIVKLFILATLVWGVVGVLVGILAAAQLAFPVFNFGLEFTTFGRVRPLHTNAIIFAFVGNAIFAGVYYSMQKLLKTRMFSDTLSKIHFWGWQLIIVLAAVTLLAGFTTSKEYAELEWPIDILITIIWVVFGWNMIGTIVVRRVQHIYAAIWWYLATFLGVAMLHVVNSFELPISLFKSYSIYAGAQDAVVQWWYGHNAVAFFLTTPFLGLMYYYLPKAANRPIYSYKLSIIHFWSLIFLYMWAGPHHLLYQALPNWAQALGTTFSIMLIAPSWGGMINGLLTLRGAWDRVRDSAALKFMVVAVTAYGMSTFEGPMMSLKSVNQITHFTDWTIAHVHIGGMGWNGGLVFGMLYWLVPKLFKTKLFSEKLANTHFWLSTLAILIYAIPLYWAAVTQWLMWRNFTPEGFLQYPNFLETVTQLIPMYMARVAAGILFLVGFFIMVYNLAKTMAAGSFVNDEAAEAPALVLAGARNPMKETVHRWMERKGVRFSILVFIALAIGGAVEIIPMIFIKSNVPTIDSVKPYTPLELEGRDLYVKEGCYVCHSQMVRPFRWETDRYGEYSKIGEFVYDYPFQWGSKRTGPDLARAGVVGGPMYKNAAWHYNHFMDPQKMNEQSIMPNYAWLAVKNTDLSLTPKKIRAMQTLGVPYPEGYDEKAVDDYLTQAEGIVADLKASGIETDAKKQIVAMIAYMHKLGRDISEQPEVAEVELHSESFTEATDQKEVKLLTSAEDLAAGEKMFKTTCVVCHGPEGKGIATFPSLVDDEWLHGNSPAEVFHSISEGNVAKGMVPYKTQYSEKQITQLTSYVLTTLQNKENEDSK</sequence>
<dbReference type="PROSITE" id="PS51007">
    <property type="entry name" value="CYTC"/>
    <property type="match status" value="2"/>
</dbReference>
<dbReference type="STRING" id="1168034.FH5T_09760"/>
<dbReference type="InterPro" id="IPR004677">
    <property type="entry name" value="Cyt_c_oxidase_cbb3_su1"/>
</dbReference>
<feature type="transmembrane region" description="Helical" evidence="20">
    <location>
        <begin position="433"/>
        <end position="455"/>
    </location>
</feature>
<evidence type="ECO:0000313" key="25">
    <source>
        <dbReference type="Proteomes" id="UP000023772"/>
    </source>
</evidence>
<feature type="transmembrane region" description="Helical" evidence="20">
    <location>
        <begin position="12"/>
        <end position="38"/>
    </location>
</feature>
<dbReference type="Proteomes" id="UP000181981">
    <property type="component" value="Unassembled WGS sequence"/>
</dbReference>
<dbReference type="EMBL" id="CP007451">
    <property type="protein sequence ID" value="AHW59789.1"/>
    <property type="molecule type" value="Genomic_DNA"/>
</dbReference>
<comment type="catalytic activity">
    <reaction evidence="17">
        <text>4 Fe(II)-[cytochrome c] + O2 + 8 H(+)(in) = 4 Fe(III)-[cytochrome c] + 2 H2O + 4 H(+)(out)</text>
        <dbReference type="Rhea" id="RHEA:11436"/>
        <dbReference type="Rhea" id="RHEA-COMP:10350"/>
        <dbReference type="Rhea" id="RHEA-COMP:14399"/>
        <dbReference type="ChEBI" id="CHEBI:15377"/>
        <dbReference type="ChEBI" id="CHEBI:15378"/>
        <dbReference type="ChEBI" id="CHEBI:15379"/>
        <dbReference type="ChEBI" id="CHEBI:29033"/>
        <dbReference type="ChEBI" id="CHEBI:29034"/>
        <dbReference type="EC" id="7.1.1.9"/>
    </reaction>
</comment>
<dbReference type="InterPro" id="IPR000883">
    <property type="entry name" value="Cyt_C_Oxase_1"/>
</dbReference>
<keyword evidence="16 20" id="KW-0472">Membrane</keyword>
<evidence type="ECO:0000256" key="10">
    <source>
        <dbReference type="ARBA" id="ARBA00022723"/>
    </source>
</evidence>
<dbReference type="InterPro" id="IPR009056">
    <property type="entry name" value="Cyt_c-like_dom"/>
</dbReference>
<evidence type="ECO:0000313" key="26">
    <source>
        <dbReference type="Proteomes" id="UP000181981"/>
    </source>
</evidence>
<feature type="transmembrane region" description="Helical" evidence="20">
    <location>
        <begin position="58"/>
        <end position="78"/>
    </location>
</feature>
<dbReference type="Proteomes" id="UP000023772">
    <property type="component" value="Chromosome"/>
</dbReference>
<dbReference type="PANTHER" id="PTHR10422:SF29">
    <property type="entry name" value="CYTOCHROME C OXIDASE SUBUNIT 1 HOMOLOG, BACTEROID"/>
    <property type="match status" value="1"/>
</dbReference>
<dbReference type="Pfam" id="PF13442">
    <property type="entry name" value="Cytochrome_CBB3"/>
    <property type="match status" value="1"/>
</dbReference>